<dbReference type="InterPro" id="IPR050266">
    <property type="entry name" value="AB_hydrolase_sf"/>
</dbReference>
<gene>
    <name evidence="2" type="ORF">JOE42_003460</name>
</gene>
<dbReference type="Gene3D" id="3.40.50.1820">
    <property type="entry name" value="alpha/beta hydrolase"/>
    <property type="match status" value="1"/>
</dbReference>
<feature type="domain" description="AB hydrolase-1" evidence="1">
    <location>
        <begin position="33"/>
        <end position="286"/>
    </location>
</feature>
<dbReference type="PANTHER" id="PTHR43798">
    <property type="entry name" value="MONOACYLGLYCEROL LIPASE"/>
    <property type="match status" value="1"/>
</dbReference>
<dbReference type="SUPFAM" id="SSF53474">
    <property type="entry name" value="alpha/beta-Hydrolases"/>
    <property type="match status" value="1"/>
</dbReference>
<protein>
    <submittedName>
        <fullName evidence="2">Pimeloyl-ACP methyl ester carboxylesterase</fullName>
    </submittedName>
</protein>
<keyword evidence="3" id="KW-1185">Reference proteome</keyword>
<reference evidence="2 3" key="1">
    <citation type="submission" date="2021-01" db="EMBL/GenBank/DDBJ databases">
        <title>Genomics of switchgrass bacterial isolates.</title>
        <authorList>
            <person name="Shade A."/>
        </authorList>
    </citation>
    <scope>NUCLEOTIDE SEQUENCE [LARGE SCALE GENOMIC DNA]</scope>
    <source>
        <strain evidence="2 3">PvP111</strain>
    </source>
</reference>
<evidence type="ECO:0000313" key="2">
    <source>
        <dbReference type="EMBL" id="MBM7416727.1"/>
    </source>
</evidence>
<sequence>MKPNGEVIVDVLGTAVHVVVSRPDTAATPAPVVVLCGGLASTWHDWIDVSALLVAAGHTTVAIDRPGFGDSEPLPPDRVPTVHDEADRILAVLDALAMTDPMVLVGHSMAGFYVEGFARSYPARTAGLLLLDSSVEKSPSALVPPRIRIPVTRVIARAVSAAGLQRVLADPVRHVLTQAIPPDGYAPDRVDDLRRIYRDPSYLEAAAIEYAVYADMALELNRLRRATPVPSVPVIVAAAHTGRRTPWGARWLRRQQRLARNLGGRFAVVSPSHHHAMIDQPRRVAALVRTVSTG</sequence>
<dbReference type="InterPro" id="IPR029058">
    <property type="entry name" value="AB_hydrolase_fold"/>
</dbReference>
<dbReference type="RefSeq" id="WP_239532476.1">
    <property type="nucleotide sequence ID" value="NZ_JAFBBK010000001.1"/>
</dbReference>
<dbReference type="Proteomes" id="UP000703038">
    <property type="component" value="Unassembled WGS sequence"/>
</dbReference>
<evidence type="ECO:0000259" key="1">
    <source>
        <dbReference type="Pfam" id="PF12697"/>
    </source>
</evidence>
<dbReference type="Pfam" id="PF12697">
    <property type="entry name" value="Abhydrolase_6"/>
    <property type="match status" value="1"/>
</dbReference>
<accession>A0ABS2KXS2</accession>
<evidence type="ECO:0000313" key="3">
    <source>
        <dbReference type="Proteomes" id="UP000703038"/>
    </source>
</evidence>
<dbReference type="PRINTS" id="PR00111">
    <property type="entry name" value="ABHYDROLASE"/>
</dbReference>
<dbReference type="InterPro" id="IPR000073">
    <property type="entry name" value="AB_hydrolase_1"/>
</dbReference>
<comment type="caution">
    <text evidence="2">The sequence shown here is derived from an EMBL/GenBank/DDBJ whole genome shotgun (WGS) entry which is preliminary data.</text>
</comment>
<dbReference type="EMBL" id="JAFBBK010000001">
    <property type="protein sequence ID" value="MBM7416727.1"/>
    <property type="molecule type" value="Genomic_DNA"/>
</dbReference>
<dbReference type="PANTHER" id="PTHR43798:SF33">
    <property type="entry name" value="HYDROLASE, PUTATIVE (AFU_ORTHOLOGUE AFUA_2G14860)-RELATED"/>
    <property type="match status" value="1"/>
</dbReference>
<organism evidence="2 3">
    <name type="scientific">Rhodococcoides corynebacterioides</name>
    <dbReference type="NCBI Taxonomy" id="53972"/>
    <lineage>
        <taxon>Bacteria</taxon>
        <taxon>Bacillati</taxon>
        <taxon>Actinomycetota</taxon>
        <taxon>Actinomycetes</taxon>
        <taxon>Mycobacteriales</taxon>
        <taxon>Nocardiaceae</taxon>
        <taxon>Rhodococcoides</taxon>
    </lineage>
</organism>
<name>A0ABS2KXS2_9NOCA</name>
<proteinExistence type="predicted"/>